<name>A0A371P3P8_9ACTN</name>
<organism evidence="1 2">
    <name type="scientific">Aeromicrobium endophyticum</name>
    <dbReference type="NCBI Taxonomy" id="2292704"/>
    <lineage>
        <taxon>Bacteria</taxon>
        <taxon>Bacillati</taxon>
        <taxon>Actinomycetota</taxon>
        <taxon>Actinomycetes</taxon>
        <taxon>Propionibacteriales</taxon>
        <taxon>Nocardioidaceae</taxon>
        <taxon>Aeromicrobium</taxon>
    </lineage>
</organism>
<accession>A0A371P3P8</accession>
<keyword evidence="2" id="KW-1185">Reference proteome</keyword>
<dbReference type="Proteomes" id="UP000265581">
    <property type="component" value="Unassembled WGS sequence"/>
</dbReference>
<sequence length="111" mass="11830">MAKQLELTIPLQGDRAVKCPRCQSDSGLHFDEVSLIDPGADVVPLHAAGGEGLSVVTATIGDGSRPGRRHLIVLPHWCASCGERGELVLRQDDGHTVAQYRELTGSTTTDD</sequence>
<protein>
    <submittedName>
        <fullName evidence="1">Uncharacterized protein</fullName>
    </submittedName>
</protein>
<evidence type="ECO:0000313" key="2">
    <source>
        <dbReference type="Proteomes" id="UP000265581"/>
    </source>
</evidence>
<proteinExistence type="predicted"/>
<dbReference type="AlphaFoldDB" id="A0A371P3P8"/>
<comment type="caution">
    <text evidence="1">The sequence shown here is derived from an EMBL/GenBank/DDBJ whole genome shotgun (WGS) entry which is preliminary data.</text>
</comment>
<evidence type="ECO:0000313" key="1">
    <source>
        <dbReference type="EMBL" id="REK70188.1"/>
    </source>
</evidence>
<dbReference type="EMBL" id="QUBR01000002">
    <property type="protein sequence ID" value="REK70188.1"/>
    <property type="molecule type" value="Genomic_DNA"/>
</dbReference>
<reference evidence="1 2" key="1">
    <citation type="submission" date="2018-08" db="EMBL/GenBank/DDBJ databases">
        <title>Aeromicrobium sp. M2KJ-4, whole genome shotgun sequence.</title>
        <authorList>
            <person name="Tuo L."/>
        </authorList>
    </citation>
    <scope>NUCLEOTIDE SEQUENCE [LARGE SCALE GENOMIC DNA]</scope>
    <source>
        <strain evidence="1 2">M2KJ-4</strain>
    </source>
</reference>
<dbReference type="OrthoDB" id="9798220at2"/>
<gene>
    <name evidence="1" type="ORF">DX116_13575</name>
</gene>
<dbReference type="RefSeq" id="WP_119704786.1">
    <property type="nucleotide sequence ID" value="NZ_JBHSOI010000002.1"/>
</dbReference>